<dbReference type="PANTHER" id="PTHR11461">
    <property type="entry name" value="SERINE PROTEASE INHIBITOR, SERPIN"/>
    <property type="match status" value="1"/>
</dbReference>
<dbReference type="InterPro" id="IPR000215">
    <property type="entry name" value="Serpin_fam"/>
</dbReference>
<evidence type="ECO:0000259" key="3">
    <source>
        <dbReference type="SMART" id="SM00093"/>
    </source>
</evidence>
<dbReference type="OrthoDB" id="671595at2759"/>
<accession>A0A8J4SXK1</accession>
<evidence type="ECO:0000256" key="2">
    <source>
        <dbReference type="RuleBase" id="RU000411"/>
    </source>
</evidence>
<organism evidence="4 5">
    <name type="scientific">Paragonimus heterotremus</name>
    <dbReference type="NCBI Taxonomy" id="100268"/>
    <lineage>
        <taxon>Eukaryota</taxon>
        <taxon>Metazoa</taxon>
        <taxon>Spiralia</taxon>
        <taxon>Lophotrochozoa</taxon>
        <taxon>Platyhelminthes</taxon>
        <taxon>Trematoda</taxon>
        <taxon>Digenea</taxon>
        <taxon>Plagiorchiida</taxon>
        <taxon>Troglotremata</taxon>
        <taxon>Troglotrematidae</taxon>
        <taxon>Paragonimus</taxon>
    </lineage>
</organism>
<dbReference type="GO" id="GO:0005615">
    <property type="term" value="C:extracellular space"/>
    <property type="evidence" value="ECO:0007669"/>
    <property type="project" value="InterPro"/>
</dbReference>
<dbReference type="EMBL" id="LUCH01002839">
    <property type="protein sequence ID" value="KAF5400901.1"/>
    <property type="molecule type" value="Genomic_DNA"/>
</dbReference>
<evidence type="ECO:0000313" key="4">
    <source>
        <dbReference type="EMBL" id="KAF5400901.1"/>
    </source>
</evidence>
<reference evidence="4" key="1">
    <citation type="submission" date="2019-05" db="EMBL/GenBank/DDBJ databases">
        <title>Annotation for the trematode Paragonimus heterotremus.</title>
        <authorList>
            <person name="Choi Y.-J."/>
        </authorList>
    </citation>
    <scope>NUCLEOTIDE SEQUENCE</scope>
    <source>
        <strain evidence="4">LC</strain>
    </source>
</reference>
<sequence length="341" mass="38774">MMLIGGRGNTRREIASAMTFPESLSECEILTAISDISDGLTNSRNIDVSFANRVYIFKKLQISKWFTYALHNYLEDDLIRLPNNVHYETSRKEVNKWVEEQTHGMTNELLPTRSINQETRMIAVNALYFKGIWKKPFSDSETYEASFHLLDGTKQNIQMMKLKHQFAFHKFRNLNARAIRIPFSHALWEMVFVLPDKRDGLPQLLEQSRRPGVLQSILSSSYQPRKLSLLMPKFTLGLSGSVDAKVILNTMGIRDLFSLRTANLSGITVEEPLAVSNLFHKAVLKVDEKGATAAAATAVVISLRSMSFKPNFRADHSFMVMLVYNKTVPAFIGHCVEPERN</sequence>
<dbReference type="PANTHER" id="PTHR11461:SF211">
    <property type="entry name" value="GH10112P-RELATED"/>
    <property type="match status" value="1"/>
</dbReference>
<comment type="similarity">
    <text evidence="1 2">Belongs to the serpin family.</text>
</comment>
<proteinExistence type="inferred from homology"/>
<name>A0A8J4SXK1_9TREM</name>
<dbReference type="InterPro" id="IPR042178">
    <property type="entry name" value="Serpin_sf_1"/>
</dbReference>
<dbReference type="AlphaFoldDB" id="A0A8J4SXK1"/>
<dbReference type="InterPro" id="IPR042185">
    <property type="entry name" value="Serpin_sf_2"/>
</dbReference>
<comment type="caution">
    <text evidence="4">The sequence shown here is derived from an EMBL/GenBank/DDBJ whole genome shotgun (WGS) entry which is preliminary data.</text>
</comment>
<dbReference type="SMART" id="SM00093">
    <property type="entry name" value="SERPIN"/>
    <property type="match status" value="1"/>
</dbReference>
<dbReference type="InterPro" id="IPR036186">
    <property type="entry name" value="Serpin_sf"/>
</dbReference>
<dbReference type="GO" id="GO:0004867">
    <property type="term" value="F:serine-type endopeptidase inhibitor activity"/>
    <property type="evidence" value="ECO:0007669"/>
    <property type="project" value="InterPro"/>
</dbReference>
<dbReference type="Gene3D" id="2.30.39.10">
    <property type="entry name" value="Alpha-1-antitrypsin, domain 1"/>
    <property type="match status" value="1"/>
</dbReference>
<gene>
    <name evidence="4" type="ORF">PHET_05575</name>
</gene>
<dbReference type="InterPro" id="IPR023796">
    <property type="entry name" value="Serpin_dom"/>
</dbReference>
<dbReference type="Proteomes" id="UP000748531">
    <property type="component" value="Unassembled WGS sequence"/>
</dbReference>
<evidence type="ECO:0000256" key="1">
    <source>
        <dbReference type="ARBA" id="ARBA00009500"/>
    </source>
</evidence>
<dbReference type="Gene3D" id="3.30.497.10">
    <property type="entry name" value="Antithrombin, subunit I, domain 2"/>
    <property type="match status" value="1"/>
</dbReference>
<protein>
    <recommendedName>
        <fullName evidence="3">Serpin domain-containing protein</fullName>
    </recommendedName>
</protein>
<evidence type="ECO:0000313" key="5">
    <source>
        <dbReference type="Proteomes" id="UP000748531"/>
    </source>
</evidence>
<feature type="domain" description="Serpin" evidence="3">
    <location>
        <begin position="1"/>
        <end position="338"/>
    </location>
</feature>
<dbReference type="Pfam" id="PF00079">
    <property type="entry name" value="Serpin"/>
    <property type="match status" value="1"/>
</dbReference>
<dbReference type="SUPFAM" id="SSF56574">
    <property type="entry name" value="Serpins"/>
    <property type="match status" value="1"/>
</dbReference>
<keyword evidence="5" id="KW-1185">Reference proteome</keyword>